<feature type="compositionally biased region" description="Basic residues" evidence="1">
    <location>
        <begin position="1"/>
        <end position="16"/>
    </location>
</feature>
<name>A0AAD1XZG7_EUPCR</name>
<dbReference type="EMBL" id="CAMPGE010023967">
    <property type="protein sequence ID" value="CAI2381839.1"/>
    <property type="molecule type" value="Genomic_DNA"/>
</dbReference>
<dbReference type="AlphaFoldDB" id="A0AAD1XZG7"/>
<protein>
    <submittedName>
        <fullName evidence="2">Uncharacterized protein</fullName>
    </submittedName>
</protein>
<comment type="caution">
    <text evidence="2">The sequence shown here is derived from an EMBL/GenBank/DDBJ whole genome shotgun (WGS) entry which is preliminary data.</text>
</comment>
<reference evidence="2" key="1">
    <citation type="submission" date="2023-07" db="EMBL/GenBank/DDBJ databases">
        <authorList>
            <consortium name="AG Swart"/>
            <person name="Singh M."/>
            <person name="Singh A."/>
            <person name="Seah K."/>
            <person name="Emmerich C."/>
        </authorList>
    </citation>
    <scope>NUCLEOTIDE SEQUENCE</scope>
    <source>
        <strain evidence="2">DP1</strain>
    </source>
</reference>
<evidence type="ECO:0000313" key="3">
    <source>
        <dbReference type="Proteomes" id="UP001295684"/>
    </source>
</evidence>
<feature type="region of interest" description="Disordered" evidence="1">
    <location>
        <begin position="1"/>
        <end position="21"/>
    </location>
</feature>
<dbReference type="Proteomes" id="UP001295684">
    <property type="component" value="Unassembled WGS sequence"/>
</dbReference>
<keyword evidence="3" id="KW-1185">Reference proteome</keyword>
<sequence>MSQRRSSKGRASKPKPKSQDIDKILINLKKCITDTQPKKKELEARQKKITASFKAAKKGCSKEEAQIHDIFQDYLMQDIENANNKDIEDRIAKIDLAEEGKKTDNFGDLMQVYCEEEIEYRLKSMEQAFQAFTKIHELMADELAMKNPIRDDRKGAKDK</sequence>
<accession>A0AAD1XZG7</accession>
<evidence type="ECO:0000313" key="2">
    <source>
        <dbReference type="EMBL" id="CAI2381839.1"/>
    </source>
</evidence>
<evidence type="ECO:0000256" key="1">
    <source>
        <dbReference type="SAM" id="MobiDB-lite"/>
    </source>
</evidence>
<proteinExistence type="predicted"/>
<organism evidence="2 3">
    <name type="scientific">Euplotes crassus</name>
    <dbReference type="NCBI Taxonomy" id="5936"/>
    <lineage>
        <taxon>Eukaryota</taxon>
        <taxon>Sar</taxon>
        <taxon>Alveolata</taxon>
        <taxon>Ciliophora</taxon>
        <taxon>Intramacronucleata</taxon>
        <taxon>Spirotrichea</taxon>
        <taxon>Hypotrichia</taxon>
        <taxon>Euplotida</taxon>
        <taxon>Euplotidae</taxon>
        <taxon>Moneuplotes</taxon>
    </lineage>
</organism>
<gene>
    <name evidence="2" type="ORF">ECRASSUSDP1_LOCUS23305</name>
</gene>